<evidence type="ECO:0000256" key="1">
    <source>
        <dbReference type="SAM" id="MobiDB-lite"/>
    </source>
</evidence>
<dbReference type="Proteomes" id="UP000756921">
    <property type="component" value="Unassembled WGS sequence"/>
</dbReference>
<proteinExistence type="predicted"/>
<feature type="region of interest" description="Disordered" evidence="1">
    <location>
        <begin position="16"/>
        <end position="39"/>
    </location>
</feature>
<dbReference type="EMBL" id="WJXW01000003">
    <property type="protein sequence ID" value="KAF9738513.1"/>
    <property type="molecule type" value="Genomic_DNA"/>
</dbReference>
<feature type="compositionally biased region" description="Basic and acidic residues" evidence="1">
    <location>
        <begin position="186"/>
        <end position="204"/>
    </location>
</feature>
<organism evidence="2 3">
    <name type="scientific">Paraphaeosphaeria minitans</name>
    <dbReference type="NCBI Taxonomy" id="565426"/>
    <lineage>
        <taxon>Eukaryota</taxon>
        <taxon>Fungi</taxon>
        <taxon>Dikarya</taxon>
        <taxon>Ascomycota</taxon>
        <taxon>Pezizomycotina</taxon>
        <taxon>Dothideomycetes</taxon>
        <taxon>Pleosporomycetidae</taxon>
        <taxon>Pleosporales</taxon>
        <taxon>Massarineae</taxon>
        <taxon>Didymosphaeriaceae</taxon>
        <taxon>Paraphaeosphaeria</taxon>
    </lineage>
</organism>
<name>A0A9P6GN98_9PLEO</name>
<sequence length="204" mass="22779">MPSCFLQAPVSNHLAHGRRVSQSTTTTTHTRSRRQAQVTCHSTLPLSSAVLLQGKLPHVAALNSIDRGRATGDDPSHPINLLSMVRHPCPYGTSPHMGKRNSGWWYDGGDTTCTTPWEGTGAVTPCSSHGGPCALRHGRPDGQWRTARGYKHAEARCCFCSQHRICLSTLPTREERARWENSPWTTEHEKSRDTSHLDTRHRWE</sequence>
<dbReference type="AlphaFoldDB" id="A0A9P6GN98"/>
<feature type="compositionally biased region" description="Low complexity" evidence="1">
    <location>
        <begin position="20"/>
        <end position="29"/>
    </location>
</feature>
<comment type="caution">
    <text evidence="2">The sequence shown here is derived from an EMBL/GenBank/DDBJ whole genome shotgun (WGS) entry which is preliminary data.</text>
</comment>
<evidence type="ECO:0000313" key="2">
    <source>
        <dbReference type="EMBL" id="KAF9738513.1"/>
    </source>
</evidence>
<keyword evidence="3" id="KW-1185">Reference proteome</keyword>
<gene>
    <name evidence="2" type="ORF">PMIN01_03796</name>
</gene>
<evidence type="ECO:0000313" key="3">
    <source>
        <dbReference type="Proteomes" id="UP000756921"/>
    </source>
</evidence>
<accession>A0A9P6GN98</accession>
<feature type="region of interest" description="Disordered" evidence="1">
    <location>
        <begin position="177"/>
        <end position="204"/>
    </location>
</feature>
<protein>
    <submittedName>
        <fullName evidence="2">Uncharacterized protein</fullName>
    </submittedName>
</protein>
<reference evidence="2" key="1">
    <citation type="journal article" date="2020" name="Mol. Plant Microbe Interact.">
        <title>Genome Sequence of the Biocontrol Agent Coniothyrium minitans strain Conio (IMI 134523).</title>
        <authorList>
            <person name="Patel D."/>
            <person name="Shittu T.A."/>
            <person name="Baroncelli R."/>
            <person name="Muthumeenakshi S."/>
            <person name="Osborne T.H."/>
            <person name="Janganan T.K."/>
            <person name="Sreenivasaprasad S."/>
        </authorList>
    </citation>
    <scope>NUCLEOTIDE SEQUENCE</scope>
    <source>
        <strain evidence="2">Conio</strain>
    </source>
</reference>